<evidence type="ECO:0000313" key="4">
    <source>
        <dbReference type="EMBL" id="MBD8007442.1"/>
    </source>
</evidence>
<sequence length="213" mass="24354">MKKATISVFILFCGLTLVACTSSEYKKHMQQGREFAEDYQLEKAASAFNKALKEKPKDEHALTELKEVEERLEKIKLEEELIKAKEAEEKKKEAEEKAKSEENNESSENDSQDLTDEEFNSWVNDLIETGDGIIISVEPYMKDDWEVTNVYVSSDFFIPSVDQQLTMVESVGPAVQEMVERSGKSPYTSVVFRYEKDDRIVAEPKLTGGYKIK</sequence>
<gene>
    <name evidence="4" type="ORF">H9631_20570</name>
</gene>
<keyword evidence="3" id="KW-0732">Signal</keyword>
<keyword evidence="5" id="KW-1185">Reference proteome</keyword>
<organism evidence="4 5">
    <name type="scientific">Bacillus norwichensis</name>
    <dbReference type="NCBI Taxonomy" id="2762217"/>
    <lineage>
        <taxon>Bacteria</taxon>
        <taxon>Bacillati</taxon>
        <taxon>Bacillota</taxon>
        <taxon>Bacilli</taxon>
        <taxon>Bacillales</taxon>
        <taxon>Bacillaceae</taxon>
        <taxon>Bacillus</taxon>
    </lineage>
</organism>
<evidence type="ECO:0000256" key="2">
    <source>
        <dbReference type="SAM" id="MobiDB-lite"/>
    </source>
</evidence>
<name>A0ABR8VRN8_9BACI</name>
<proteinExistence type="predicted"/>
<dbReference type="RefSeq" id="WP_191816073.1">
    <property type="nucleotide sequence ID" value="NZ_JACSPV010000060.1"/>
</dbReference>
<evidence type="ECO:0000313" key="5">
    <source>
        <dbReference type="Proteomes" id="UP000648182"/>
    </source>
</evidence>
<dbReference type="InterPro" id="IPR019734">
    <property type="entry name" value="TPR_rpt"/>
</dbReference>
<feature type="compositionally biased region" description="Basic and acidic residues" evidence="2">
    <location>
        <begin position="86"/>
        <end position="102"/>
    </location>
</feature>
<evidence type="ECO:0008006" key="6">
    <source>
        <dbReference type="Google" id="ProtNLM"/>
    </source>
</evidence>
<dbReference type="Proteomes" id="UP000648182">
    <property type="component" value="Unassembled WGS sequence"/>
</dbReference>
<evidence type="ECO:0000256" key="1">
    <source>
        <dbReference type="PROSITE-ProRule" id="PRU00339"/>
    </source>
</evidence>
<feature type="signal peptide" evidence="3">
    <location>
        <begin position="1"/>
        <end position="19"/>
    </location>
</feature>
<dbReference type="PROSITE" id="PS50005">
    <property type="entry name" value="TPR"/>
    <property type="match status" value="1"/>
</dbReference>
<feature type="chain" id="PRO_5045169739" description="Lipoprotein" evidence="3">
    <location>
        <begin position="20"/>
        <end position="213"/>
    </location>
</feature>
<comment type="caution">
    <text evidence="4">The sequence shown here is derived from an EMBL/GenBank/DDBJ whole genome shotgun (WGS) entry which is preliminary data.</text>
</comment>
<dbReference type="PROSITE" id="PS51257">
    <property type="entry name" value="PROKAR_LIPOPROTEIN"/>
    <property type="match status" value="1"/>
</dbReference>
<accession>A0ABR8VRN8</accession>
<protein>
    <recommendedName>
        <fullName evidence="6">Lipoprotein</fullName>
    </recommendedName>
</protein>
<reference evidence="4 5" key="1">
    <citation type="submission" date="2020-08" db="EMBL/GenBank/DDBJ databases">
        <title>A Genomic Blueprint of the Chicken Gut Microbiome.</title>
        <authorList>
            <person name="Gilroy R."/>
            <person name="Ravi A."/>
            <person name="Getino M."/>
            <person name="Pursley I."/>
            <person name="Horton D.L."/>
            <person name="Alikhan N.-F."/>
            <person name="Baker D."/>
            <person name="Gharbi K."/>
            <person name="Hall N."/>
            <person name="Watson M."/>
            <person name="Adriaenssens E.M."/>
            <person name="Foster-Nyarko E."/>
            <person name="Jarju S."/>
            <person name="Secka A."/>
            <person name="Antonio M."/>
            <person name="Oren A."/>
            <person name="Chaudhuri R."/>
            <person name="La Ragione R.M."/>
            <person name="Hildebrand F."/>
            <person name="Pallen M.J."/>
        </authorList>
    </citation>
    <scope>NUCLEOTIDE SEQUENCE [LARGE SCALE GENOMIC DNA]</scope>
    <source>
        <strain evidence="4 5">Sa1BUA2</strain>
    </source>
</reference>
<feature type="compositionally biased region" description="Acidic residues" evidence="2">
    <location>
        <begin position="103"/>
        <end position="116"/>
    </location>
</feature>
<feature type="repeat" description="TPR" evidence="1">
    <location>
        <begin position="25"/>
        <end position="58"/>
    </location>
</feature>
<evidence type="ECO:0000256" key="3">
    <source>
        <dbReference type="SAM" id="SignalP"/>
    </source>
</evidence>
<dbReference type="EMBL" id="JACSPV010000060">
    <property type="protein sequence ID" value="MBD8007442.1"/>
    <property type="molecule type" value="Genomic_DNA"/>
</dbReference>
<feature type="region of interest" description="Disordered" evidence="2">
    <location>
        <begin position="86"/>
        <end position="116"/>
    </location>
</feature>
<keyword evidence="1" id="KW-0802">TPR repeat</keyword>